<keyword evidence="2" id="KW-1185">Reference proteome</keyword>
<dbReference type="Gene3D" id="2.30.110.10">
    <property type="entry name" value="Electron Transport, Fmn-binding Protein, Chain A"/>
    <property type="match status" value="1"/>
</dbReference>
<dbReference type="Proteomes" id="UP000219252">
    <property type="component" value="Unassembled WGS sequence"/>
</dbReference>
<evidence type="ECO:0000313" key="2">
    <source>
        <dbReference type="Proteomes" id="UP000219252"/>
    </source>
</evidence>
<evidence type="ECO:0008006" key="3">
    <source>
        <dbReference type="Google" id="ProtNLM"/>
    </source>
</evidence>
<dbReference type="AlphaFoldDB" id="A0A285UJ47"/>
<dbReference type="InterPro" id="IPR024747">
    <property type="entry name" value="Pyridox_Oxase-rel"/>
</dbReference>
<gene>
    <name evidence="1" type="ORF">SAMN05877842_11150</name>
</gene>
<organism evidence="1 2">
    <name type="scientific">Ureibacillus acetophenoni</name>
    <dbReference type="NCBI Taxonomy" id="614649"/>
    <lineage>
        <taxon>Bacteria</taxon>
        <taxon>Bacillati</taxon>
        <taxon>Bacillota</taxon>
        <taxon>Bacilli</taxon>
        <taxon>Bacillales</taxon>
        <taxon>Caryophanaceae</taxon>
        <taxon>Ureibacillus</taxon>
    </lineage>
</organism>
<dbReference type="RefSeq" id="WP_235864602.1">
    <property type="nucleotide sequence ID" value="NZ_OBQC01000011.1"/>
</dbReference>
<reference evidence="2" key="1">
    <citation type="submission" date="2017-08" db="EMBL/GenBank/DDBJ databases">
        <authorList>
            <person name="Varghese N."/>
            <person name="Submissions S."/>
        </authorList>
    </citation>
    <scope>NUCLEOTIDE SEQUENCE [LARGE SCALE GENOMIC DNA]</scope>
    <source>
        <strain evidence="2">JC23</strain>
    </source>
</reference>
<protein>
    <recommendedName>
        <fullName evidence="3">Pyridoxamine 5'-phosphate oxidase family protein</fullName>
    </recommendedName>
</protein>
<proteinExistence type="predicted"/>
<evidence type="ECO:0000313" key="1">
    <source>
        <dbReference type="EMBL" id="SOC41832.1"/>
    </source>
</evidence>
<dbReference type="InterPro" id="IPR012349">
    <property type="entry name" value="Split_barrel_FMN-bd"/>
</dbReference>
<sequence>MLKGIINNKKREISAEDTEHLLKVGKVAHVATVGEDGYPYVIPFVYVYEGGNKLYIHIGNLRESHFWSNVKANQQVSIEVSEMGQVIPGKKYACHSALAYSSVVLFGKIQHIIDDVKKEWFYDQLWKKYGDPNWKFEKEGYPALPKTELFEVEIEKMTGKLSEALSH</sequence>
<accession>A0A285UJ47</accession>
<dbReference type="SUPFAM" id="SSF50475">
    <property type="entry name" value="FMN-binding split barrel"/>
    <property type="match status" value="1"/>
</dbReference>
<dbReference type="PANTHER" id="PTHR34071:SF2">
    <property type="entry name" value="FLAVIN-NUCLEOTIDE-BINDING PROTEIN"/>
    <property type="match status" value="1"/>
</dbReference>
<dbReference type="EMBL" id="OBQC01000011">
    <property type="protein sequence ID" value="SOC41832.1"/>
    <property type="molecule type" value="Genomic_DNA"/>
</dbReference>
<dbReference type="Pfam" id="PF12900">
    <property type="entry name" value="Pyridox_ox_2"/>
    <property type="match status" value="1"/>
</dbReference>
<dbReference type="PANTHER" id="PTHR34071">
    <property type="entry name" value="5-NITROIMIDAZOLE ANTIBIOTICS RESISTANCE PROTEIN, NIMA-FAMILY-RELATED PROTEIN-RELATED"/>
    <property type="match status" value="1"/>
</dbReference>
<name>A0A285UJ47_9BACL</name>